<dbReference type="PANTHER" id="PTHR13812">
    <property type="entry name" value="KETIMINE REDUCTASE MU-CRYSTALLIN"/>
    <property type="match status" value="1"/>
</dbReference>
<name>A0A1T4TA01_9BACT</name>
<dbReference type="PANTHER" id="PTHR13812:SF19">
    <property type="entry name" value="KETIMINE REDUCTASE MU-CRYSTALLIN"/>
    <property type="match status" value="1"/>
</dbReference>
<dbReference type="AlphaFoldDB" id="A0A1T4TA01"/>
<dbReference type="OrthoDB" id="9792005at2"/>
<dbReference type="Gene3D" id="3.40.50.720">
    <property type="entry name" value="NAD(P)-binding Rossmann-like Domain"/>
    <property type="match status" value="1"/>
</dbReference>
<dbReference type="NCBIfam" id="TIGR03944">
    <property type="entry name" value="dehyd_SbnB_fam"/>
    <property type="match status" value="1"/>
</dbReference>
<dbReference type="Proteomes" id="UP000190367">
    <property type="component" value="Unassembled WGS sequence"/>
</dbReference>
<reference evidence="2" key="1">
    <citation type="submission" date="2017-02" db="EMBL/GenBank/DDBJ databases">
        <authorList>
            <person name="Varghese N."/>
            <person name="Submissions S."/>
        </authorList>
    </citation>
    <scope>NUCLEOTIDE SEQUENCE [LARGE SCALE GENOMIC DNA]</scope>
    <source>
        <strain evidence="2">DSM 22224</strain>
    </source>
</reference>
<dbReference type="Gene3D" id="3.30.1780.10">
    <property type="entry name" value="ornithine cyclodeaminase, domain 1"/>
    <property type="match status" value="1"/>
</dbReference>
<sequence>MYYLSKSDLLQLGVKWEEMIEKIRETVYTLKDGDFAQPIKPYLRYRDLTNRIIAMPAFVGGKVSFSGIKWIASFPDNIKKNIPRANSVTILNEADTGIPACIINTSHVSAVRTAAVTGLVVKEYLQRNQQKKLSVGIIGFGPIGQQHLDMVSTLLGDRLDYVNIYDLNPLDNALVPAHLKEKVNIVKTWEEAFENADILMTCTVSKKPYINKVPKKGSLQLNISLRDYVPEFINYTNHIVVDDWEEVCRENTDIEVMHKTQGLTKEGTLSLVDIICEERLRHTGTEEVVMFNPMGMAVFDIATAVYFYEKAKADGVGTVLAD</sequence>
<evidence type="ECO:0000313" key="1">
    <source>
        <dbReference type="EMBL" id="SKA37069.1"/>
    </source>
</evidence>
<evidence type="ECO:0000313" key="2">
    <source>
        <dbReference type="Proteomes" id="UP000190367"/>
    </source>
</evidence>
<organism evidence="1 2">
    <name type="scientific">Chitinophaga eiseniae</name>
    <dbReference type="NCBI Taxonomy" id="634771"/>
    <lineage>
        <taxon>Bacteria</taxon>
        <taxon>Pseudomonadati</taxon>
        <taxon>Bacteroidota</taxon>
        <taxon>Chitinophagia</taxon>
        <taxon>Chitinophagales</taxon>
        <taxon>Chitinophagaceae</taxon>
        <taxon>Chitinophaga</taxon>
    </lineage>
</organism>
<gene>
    <name evidence="1" type="ORF">SAMN04488128_104217</name>
</gene>
<dbReference type="InterPro" id="IPR003462">
    <property type="entry name" value="ODC_Mu_crystall"/>
</dbReference>
<dbReference type="SUPFAM" id="SSF51735">
    <property type="entry name" value="NAD(P)-binding Rossmann-fold domains"/>
    <property type="match status" value="1"/>
</dbReference>
<dbReference type="STRING" id="634771.SAMN04488128_104217"/>
<dbReference type="EMBL" id="FUWZ01000004">
    <property type="protein sequence ID" value="SKA37069.1"/>
    <property type="molecule type" value="Genomic_DNA"/>
</dbReference>
<protein>
    <submittedName>
        <fullName evidence="1">Ornithine cyclodeaminase</fullName>
    </submittedName>
</protein>
<dbReference type="GO" id="GO:0019290">
    <property type="term" value="P:siderophore biosynthetic process"/>
    <property type="evidence" value="ECO:0007669"/>
    <property type="project" value="InterPro"/>
</dbReference>
<dbReference type="InterPro" id="IPR036291">
    <property type="entry name" value="NAD(P)-bd_dom_sf"/>
</dbReference>
<proteinExistence type="predicted"/>
<dbReference type="Pfam" id="PF02423">
    <property type="entry name" value="OCD_Mu_crystall"/>
    <property type="match status" value="1"/>
</dbReference>
<accession>A0A1T4TA01</accession>
<dbReference type="GO" id="GO:0005737">
    <property type="term" value="C:cytoplasm"/>
    <property type="evidence" value="ECO:0007669"/>
    <property type="project" value="TreeGrafter"/>
</dbReference>
<dbReference type="InterPro" id="IPR023401">
    <property type="entry name" value="ODC_N"/>
</dbReference>
<dbReference type="InterPro" id="IPR023866">
    <property type="entry name" value="SbnB"/>
</dbReference>
<dbReference type="RefSeq" id="WP_078671573.1">
    <property type="nucleotide sequence ID" value="NZ_FUWZ01000004.1"/>
</dbReference>
<dbReference type="PIRSF" id="PIRSF001439">
    <property type="entry name" value="CryM"/>
    <property type="match status" value="1"/>
</dbReference>
<dbReference type="GO" id="GO:0016639">
    <property type="term" value="F:oxidoreductase activity, acting on the CH-NH2 group of donors, NAD or NADP as acceptor"/>
    <property type="evidence" value="ECO:0007669"/>
    <property type="project" value="InterPro"/>
</dbReference>
<keyword evidence="2" id="KW-1185">Reference proteome</keyword>